<dbReference type="KEGG" id="vei:Veis_4260"/>
<proteinExistence type="inferred from homology"/>
<protein>
    <recommendedName>
        <fullName evidence="5">Dual-action ribosomal maturation protein DarP</fullName>
    </recommendedName>
    <alternativeName>
        <fullName evidence="5">Large ribosomal subunit assembly factor DarP</fullName>
    </alternativeName>
</protein>
<evidence type="ECO:0000313" key="7">
    <source>
        <dbReference type="Proteomes" id="UP000000374"/>
    </source>
</evidence>
<reference evidence="7" key="1">
    <citation type="submission" date="2006-12" db="EMBL/GenBank/DDBJ databases">
        <title>Complete sequence of chromosome 1 of Verminephrobacter eiseniae EF01-2.</title>
        <authorList>
            <person name="Copeland A."/>
            <person name="Lucas S."/>
            <person name="Lapidus A."/>
            <person name="Barry K."/>
            <person name="Detter J.C."/>
            <person name="Glavina del Rio T."/>
            <person name="Dalin E."/>
            <person name="Tice H."/>
            <person name="Pitluck S."/>
            <person name="Chertkov O."/>
            <person name="Brettin T."/>
            <person name="Bruce D."/>
            <person name="Han C."/>
            <person name="Tapia R."/>
            <person name="Gilna P."/>
            <person name="Schmutz J."/>
            <person name="Larimer F."/>
            <person name="Land M."/>
            <person name="Hauser L."/>
            <person name="Kyrpides N."/>
            <person name="Kim E."/>
            <person name="Stahl D."/>
            <person name="Richardson P."/>
        </authorList>
    </citation>
    <scope>NUCLEOTIDE SEQUENCE [LARGE SCALE GENOMIC DNA]</scope>
    <source>
        <strain evidence="7">EF01-2</strain>
    </source>
</reference>
<evidence type="ECO:0000256" key="2">
    <source>
        <dbReference type="ARBA" id="ARBA00022517"/>
    </source>
</evidence>
<dbReference type="Gene3D" id="1.10.60.30">
    <property type="entry name" value="PSPTO4464-like domains"/>
    <property type="match status" value="2"/>
</dbReference>
<dbReference type="EMBL" id="CP000542">
    <property type="protein sequence ID" value="ABM59965.1"/>
    <property type="molecule type" value="Genomic_DNA"/>
</dbReference>
<organism evidence="6 7">
    <name type="scientific">Verminephrobacter eiseniae (strain EF01-2)</name>
    <dbReference type="NCBI Taxonomy" id="391735"/>
    <lineage>
        <taxon>Bacteria</taxon>
        <taxon>Pseudomonadati</taxon>
        <taxon>Pseudomonadota</taxon>
        <taxon>Betaproteobacteria</taxon>
        <taxon>Burkholderiales</taxon>
        <taxon>Comamonadaceae</taxon>
        <taxon>Verminephrobacter</taxon>
    </lineage>
</organism>
<evidence type="ECO:0000256" key="1">
    <source>
        <dbReference type="ARBA" id="ARBA00022490"/>
    </source>
</evidence>
<evidence type="ECO:0000313" key="6">
    <source>
        <dbReference type="EMBL" id="ABM59965.1"/>
    </source>
</evidence>
<dbReference type="PANTHER" id="PTHR38101:SF1">
    <property type="entry name" value="UPF0307 PROTEIN YJGA"/>
    <property type="match status" value="1"/>
</dbReference>
<keyword evidence="2 5" id="KW-0690">Ribosome biogenesis</keyword>
<dbReference type="eggNOG" id="COG3028">
    <property type="taxonomic scope" value="Bacteria"/>
</dbReference>
<keyword evidence="1 5" id="KW-0963">Cytoplasm</keyword>
<comment type="subcellular location">
    <subcellularLocation>
        <location evidence="5">Cytoplasm</location>
    </subcellularLocation>
    <text evidence="5">Associates with late stage pre-50S ribosomal subunits.</text>
</comment>
<dbReference type="GO" id="GO:1902626">
    <property type="term" value="P:assembly of large subunit precursor of preribosome"/>
    <property type="evidence" value="ECO:0007669"/>
    <property type="project" value="UniProtKB-UniRule"/>
</dbReference>
<keyword evidence="4 5" id="KW-0694">RNA-binding</keyword>
<dbReference type="GO" id="GO:0019843">
    <property type="term" value="F:rRNA binding"/>
    <property type="evidence" value="ECO:0007669"/>
    <property type="project" value="UniProtKB-UniRule"/>
</dbReference>
<accession>A1WQQ8</accession>
<dbReference type="GO" id="GO:0005829">
    <property type="term" value="C:cytosol"/>
    <property type="evidence" value="ECO:0007669"/>
    <property type="project" value="TreeGrafter"/>
</dbReference>
<evidence type="ECO:0000256" key="5">
    <source>
        <dbReference type="HAMAP-Rule" id="MF_00765"/>
    </source>
</evidence>
<dbReference type="STRING" id="391735.Veis_4260"/>
<keyword evidence="3 5" id="KW-0699">rRNA-binding</keyword>
<dbReference type="Proteomes" id="UP000000374">
    <property type="component" value="Chromosome"/>
</dbReference>
<evidence type="ECO:0000256" key="3">
    <source>
        <dbReference type="ARBA" id="ARBA00022730"/>
    </source>
</evidence>
<dbReference type="Pfam" id="PF04751">
    <property type="entry name" value="DarP"/>
    <property type="match status" value="1"/>
</dbReference>
<dbReference type="HOGENOM" id="CLU_106757_1_0_4"/>
<dbReference type="PANTHER" id="PTHR38101">
    <property type="entry name" value="UPF0307 PROTEIN YJGA"/>
    <property type="match status" value="1"/>
</dbReference>
<dbReference type="SUPFAM" id="SSF158710">
    <property type="entry name" value="PSPTO4464-like"/>
    <property type="match status" value="1"/>
</dbReference>
<comment type="similarity">
    <text evidence="5">Belongs to the DarP family.</text>
</comment>
<dbReference type="NCBIfam" id="NF003593">
    <property type="entry name" value="PRK05255.1-1"/>
    <property type="match status" value="1"/>
</dbReference>
<dbReference type="AlphaFoldDB" id="A1WQQ8"/>
<name>A1WQQ8_VEREI</name>
<keyword evidence="7" id="KW-1185">Reference proteome</keyword>
<dbReference type="GO" id="GO:0043022">
    <property type="term" value="F:ribosome binding"/>
    <property type="evidence" value="ECO:0007669"/>
    <property type="project" value="UniProtKB-UniRule"/>
</dbReference>
<sequence length="236" mass="26499">MRFLRVFCVLCRHFLCLHPMSRKLQKGYFVKGRFVAEGSAQDVQFKAERKGRPDASRTDLKRESAGLQALGKELLDLRADLFDALGLPDDLVQALAEARRITDFEGKRRQLQYVGKIMRRLEPALVQAARQALATQRKGSAAEKLLLHQTELWRDRLVADDAALLSWMAAHPGTDTQQLRALIRQARKSAPAAGQAALSQGLAPRKGRAYRELFQLVRGHLGGADVPDMHQEHDDE</sequence>
<dbReference type="InterPro" id="IPR006839">
    <property type="entry name" value="DarP"/>
</dbReference>
<dbReference type="HAMAP" id="MF_00765">
    <property type="entry name" value="DarP"/>
    <property type="match status" value="1"/>
</dbReference>
<evidence type="ECO:0000256" key="4">
    <source>
        <dbReference type="ARBA" id="ARBA00022884"/>
    </source>
</evidence>
<dbReference type="CDD" id="cd16331">
    <property type="entry name" value="YjgA-like"/>
    <property type="match status" value="1"/>
</dbReference>
<dbReference type="InterPro" id="IPR023153">
    <property type="entry name" value="DarP_sf"/>
</dbReference>
<comment type="function">
    <text evidence="5">Member of a network of 50S ribosomal subunit biogenesis factors which assembles along the 30S-50S interface, preventing incorrect 23S rRNA structures from forming. Promotes peptidyl transferase center (PTC) maturation.</text>
</comment>
<gene>
    <name evidence="5" type="primary">darP</name>
    <name evidence="6" type="ordered locus">Veis_4260</name>
</gene>